<feature type="compositionally biased region" description="Basic residues" evidence="1">
    <location>
        <begin position="1"/>
        <end position="14"/>
    </location>
</feature>
<organism evidence="2 3">
    <name type="scientific">Iphiclides podalirius</name>
    <name type="common">scarce swallowtail</name>
    <dbReference type="NCBI Taxonomy" id="110791"/>
    <lineage>
        <taxon>Eukaryota</taxon>
        <taxon>Metazoa</taxon>
        <taxon>Ecdysozoa</taxon>
        <taxon>Arthropoda</taxon>
        <taxon>Hexapoda</taxon>
        <taxon>Insecta</taxon>
        <taxon>Pterygota</taxon>
        <taxon>Neoptera</taxon>
        <taxon>Endopterygota</taxon>
        <taxon>Lepidoptera</taxon>
        <taxon>Glossata</taxon>
        <taxon>Ditrysia</taxon>
        <taxon>Papilionoidea</taxon>
        <taxon>Papilionidae</taxon>
        <taxon>Papilioninae</taxon>
        <taxon>Iphiclides</taxon>
    </lineage>
</organism>
<name>A0ABN8IYU5_9NEOP</name>
<accession>A0ABN8IYU5</accession>
<evidence type="ECO:0000313" key="3">
    <source>
        <dbReference type="Proteomes" id="UP000837857"/>
    </source>
</evidence>
<feature type="compositionally biased region" description="Polar residues" evidence="1">
    <location>
        <begin position="25"/>
        <end position="34"/>
    </location>
</feature>
<gene>
    <name evidence="2" type="ORF">IPOD504_LOCUS15175</name>
</gene>
<dbReference type="Proteomes" id="UP000837857">
    <property type="component" value="Chromosome 6"/>
</dbReference>
<feature type="non-terminal residue" evidence="2">
    <location>
        <position position="99"/>
    </location>
</feature>
<proteinExistence type="predicted"/>
<feature type="region of interest" description="Disordered" evidence="1">
    <location>
        <begin position="1"/>
        <end position="34"/>
    </location>
</feature>
<protein>
    <submittedName>
        <fullName evidence="2">Uncharacterized protein</fullName>
    </submittedName>
</protein>
<keyword evidence="3" id="KW-1185">Reference proteome</keyword>
<dbReference type="EMBL" id="OW152818">
    <property type="protein sequence ID" value="CAH2071561.1"/>
    <property type="molecule type" value="Genomic_DNA"/>
</dbReference>
<reference evidence="2" key="1">
    <citation type="submission" date="2022-03" db="EMBL/GenBank/DDBJ databases">
        <authorList>
            <person name="Martin H S."/>
        </authorList>
    </citation>
    <scope>NUCLEOTIDE SEQUENCE</scope>
</reference>
<sequence>MTKPRTRRQSRRHSAYFDPAEDDSSSPPTATGNISINDMAAMMSTWQRNQEETFEKLLHTVLNHSQRSSPPRPLNLHMETSPRARLATAERRTNHLTDL</sequence>
<evidence type="ECO:0000256" key="1">
    <source>
        <dbReference type="SAM" id="MobiDB-lite"/>
    </source>
</evidence>
<evidence type="ECO:0000313" key="2">
    <source>
        <dbReference type="EMBL" id="CAH2071561.1"/>
    </source>
</evidence>